<comment type="caution">
    <text evidence="1">The sequence shown here is derived from an EMBL/GenBank/DDBJ whole genome shotgun (WGS) entry which is preliminary data.</text>
</comment>
<organism evidence="1 2">
    <name type="scientific">Photobacterium aquae</name>
    <dbReference type="NCBI Taxonomy" id="1195763"/>
    <lineage>
        <taxon>Bacteria</taxon>
        <taxon>Pseudomonadati</taxon>
        <taxon>Pseudomonadota</taxon>
        <taxon>Gammaproteobacteria</taxon>
        <taxon>Vibrionales</taxon>
        <taxon>Vibrionaceae</taxon>
        <taxon>Photobacterium</taxon>
    </lineage>
</organism>
<dbReference type="PATRIC" id="fig|1195763.3.peg.2540"/>
<keyword evidence="2" id="KW-1185">Reference proteome</keyword>
<dbReference type="RefSeq" id="WP_047879116.1">
    <property type="nucleotide sequence ID" value="NZ_LDOT01000014.1"/>
</dbReference>
<dbReference type="Proteomes" id="UP000036097">
    <property type="component" value="Unassembled WGS sequence"/>
</dbReference>
<evidence type="ECO:0000313" key="1">
    <source>
        <dbReference type="EMBL" id="KLV05434.1"/>
    </source>
</evidence>
<gene>
    <name evidence="1" type="ORF">ABT56_12035</name>
</gene>
<accession>A0A0J1H0W2</accession>
<dbReference type="STRING" id="1195763.ABT56_12035"/>
<sequence length="173" mass="20330">MGYQGDNSQSAEYAFHAGIELQHIYLEVYAERFHSLRQYFEAYYCYQHGLVTRHNKPDWRQIFSYAPCSVAVCKLSAVSKKEPLKHLVRELYLPLGVIEGQLKALVRDDRLTVERIGEILDRALSYVVITRDEWQCLKSKGLDSVMPREYYKADNEQYQNPQYRFESCGIVFE</sequence>
<dbReference type="AlphaFoldDB" id="A0A0J1H0W2"/>
<dbReference type="EMBL" id="LDOT01000014">
    <property type="protein sequence ID" value="KLV05434.1"/>
    <property type="molecule type" value="Genomic_DNA"/>
</dbReference>
<reference evidence="1 2" key="1">
    <citation type="submission" date="2015-05" db="EMBL/GenBank/DDBJ databases">
        <title>Photobacterium galathea sp. nov.</title>
        <authorList>
            <person name="Machado H."/>
            <person name="Gram L."/>
        </authorList>
    </citation>
    <scope>NUCLEOTIDE SEQUENCE [LARGE SCALE GENOMIC DNA]</scope>
    <source>
        <strain evidence="1 2">CGMCC 1.12159</strain>
    </source>
</reference>
<proteinExistence type="predicted"/>
<name>A0A0J1H0W2_9GAMM</name>
<protein>
    <submittedName>
        <fullName evidence="1">Uncharacterized protein</fullName>
    </submittedName>
</protein>
<evidence type="ECO:0000313" key="2">
    <source>
        <dbReference type="Proteomes" id="UP000036097"/>
    </source>
</evidence>
<dbReference type="OrthoDB" id="5829898at2"/>